<comment type="similarity">
    <text evidence="1">Belongs to the PhzF family.</text>
</comment>
<evidence type="ECO:0000256" key="4">
    <source>
        <dbReference type="SAM" id="MobiDB-lite"/>
    </source>
</evidence>
<feature type="active site" evidence="3">
    <location>
        <position position="47"/>
    </location>
</feature>
<evidence type="ECO:0000256" key="1">
    <source>
        <dbReference type="ARBA" id="ARBA00008270"/>
    </source>
</evidence>
<evidence type="ECO:0008006" key="7">
    <source>
        <dbReference type="Google" id="ProtNLM"/>
    </source>
</evidence>
<dbReference type="SUPFAM" id="SSF54506">
    <property type="entry name" value="Diaminopimelate epimerase-like"/>
    <property type="match status" value="1"/>
</dbReference>
<dbReference type="Proteomes" id="UP000194161">
    <property type="component" value="Chromosome"/>
</dbReference>
<reference evidence="5 6" key="1">
    <citation type="submission" date="2017-05" db="EMBL/GenBank/DDBJ databases">
        <title>Complete and WGS of Bordetella genogroups.</title>
        <authorList>
            <person name="Spilker T."/>
            <person name="LiPuma J."/>
        </authorList>
    </citation>
    <scope>NUCLEOTIDE SEQUENCE [LARGE SCALE GENOMIC DNA]</scope>
    <source>
        <strain evidence="5 6">AU7206</strain>
    </source>
</reference>
<protein>
    <recommendedName>
        <fullName evidence="7">Phenazine biosynthesis protein</fullName>
    </recommendedName>
</protein>
<dbReference type="KEGG" id="bgm:CAL15_20595"/>
<accession>A0A1W6ZGU5</accession>
<dbReference type="EMBL" id="CP021111">
    <property type="protein sequence ID" value="ARP96549.1"/>
    <property type="molecule type" value="Genomic_DNA"/>
</dbReference>
<dbReference type="NCBIfam" id="TIGR00654">
    <property type="entry name" value="PhzF_family"/>
    <property type="match status" value="1"/>
</dbReference>
<dbReference type="Pfam" id="PF02567">
    <property type="entry name" value="PhzC-PhzF"/>
    <property type="match status" value="1"/>
</dbReference>
<dbReference type="Gene3D" id="3.10.310.10">
    <property type="entry name" value="Diaminopimelate Epimerase, Chain A, domain 1"/>
    <property type="match status" value="2"/>
</dbReference>
<evidence type="ECO:0000313" key="6">
    <source>
        <dbReference type="Proteomes" id="UP000194161"/>
    </source>
</evidence>
<dbReference type="GO" id="GO:0016853">
    <property type="term" value="F:isomerase activity"/>
    <property type="evidence" value="ECO:0007669"/>
    <property type="project" value="UniProtKB-KW"/>
</dbReference>
<evidence type="ECO:0000313" key="5">
    <source>
        <dbReference type="EMBL" id="ARP96549.1"/>
    </source>
</evidence>
<evidence type="ECO:0000256" key="2">
    <source>
        <dbReference type="ARBA" id="ARBA00023235"/>
    </source>
</evidence>
<dbReference type="GO" id="GO:0005737">
    <property type="term" value="C:cytoplasm"/>
    <property type="evidence" value="ECO:0007669"/>
    <property type="project" value="TreeGrafter"/>
</dbReference>
<gene>
    <name evidence="5" type="ORF">CAL15_20595</name>
</gene>
<dbReference type="PANTHER" id="PTHR13774:SF39">
    <property type="entry name" value="BIOSYNTHESIS PROTEIN, PUTATIVE-RELATED"/>
    <property type="match status" value="1"/>
</dbReference>
<name>A0A1W6ZGU5_9BORD</name>
<dbReference type="AlphaFoldDB" id="A0A1W6ZGU5"/>
<keyword evidence="6" id="KW-1185">Reference proteome</keyword>
<dbReference type="RefSeq" id="WP_086080198.1">
    <property type="nucleotide sequence ID" value="NZ_CP021111.1"/>
</dbReference>
<evidence type="ECO:0000256" key="3">
    <source>
        <dbReference type="PIRSR" id="PIRSR016184-1"/>
    </source>
</evidence>
<dbReference type="OrthoDB" id="9788221at2"/>
<proteinExistence type="inferred from homology"/>
<dbReference type="PIRSF" id="PIRSF016184">
    <property type="entry name" value="PhzC_PhzF"/>
    <property type="match status" value="1"/>
</dbReference>
<keyword evidence="2" id="KW-0413">Isomerase</keyword>
<dbReference type="PANTHER" id="PTHR13774">
    <property type="entry name" value="PHENAZINE BIOSYNTHESIS PROTEIN"/>
    <property type="match status" value="1"/>
</dbReference>
<dbReference type="STRING" id="463040.CAL15_20595"/>
<feature type="region of interest" description="Disordered" evidence="4">
    <location>
        <begin position="268"/>
        <end position="289"/>
    </location>
</feature>
<organism evidence="5 6">
    <name type="scientific">Bordetella genomosp. 13</name>
    <dbReference type="NCBI Taxonomy" id="463040"/>
    <lineage>
        <taxon>Bacteria</taxon>
        <taxon>Pseudomonadati</taxon>
        <taxon>Pseudomonadota</taxon>
        <taxon>Betaproteobacteria</taxon>
        <taxon>Burkholderiales</taxon>
        <taxon>Alcaligenaceae</taxon>
        <taxon>Bordetella</taxon>
    </lineage>
</organism>
<dbReference type="InterPro" id="IPR003719">
    <property type="entry name" value="Phenazine_PhzF-like"/>
</dbReference>
<sequence length="289" mass="31087">MNREPETVVVNVFTEQGGGGNPCPIVLDATGMTEADMQAMAQRHGLECAFLFPTDGAAPYRLRYFVPTREMEMCGHATLGTGWLLRMRGLAAPTLITVQTLAGEVTIDMRAARIRIGQPGATVQPVEAGYIDDILRVLGIRPSDLATPLICNASTSRPKTIIHIASTDILNALAPRFDEMRDLCGRIGSTGLYPFAVSQDAAFTYEARQFPQSSGYLEDAATGIAATALFGALGHYGIDIPRGVTANVLQGRAMGRLSRMCVTMEDPRHDAPHASSTYWLSGEVTEQAP</sequence>